<accession>B9SME6</accession>
<dbReference type="AlphaFoldDB" id="B9SME6"/>
<feature type="region of interest" description="Disordered" evidence="1">
    <location>
        <begin position="1"/>
        <end position="25"/>
    </location>
</feature>
<feature type="compositionally biased region" description="Polar residues" evidence="1">
    <location>
        <begin position="8"/>
        <end position="22"/>
    </location>
</feature>
<dbReference type="InParanoid" id="B9SME6"/>
<reference evidence="3" key="1">
    <citation type="journal article" date="2010" name="Nat. Biotechnol.">
        <title>Draft genome sequence of the oilseed species Ricinus communis.</title>
        <authorList>
            <person name="Chan A.P."/>
            <person name="Crabtree J."/>
            <person name="Zhao Q."/>
            <person name="Lorenzi H."/>
            <person name="Orvis J."/>
            <person name="Puiu D."/>
            <person name="Melake-Berhan A."/>
            <person name="Jones K.M."/>
            <person name="Redman J."/>
            <person name="Chen G."/>
            <person name="Cahoon E.B."/>
            <person name="Gedil M."/>
            <person name="Stanke M."/>
            <person name="Haas B.J."/>
            <person name="Wortman J.R."/>
            <person name="Fraser-Liggett C.M."/>
            <person name="Ravel J."/>
            <person name="Rabinowicz P.D."/>
        </authorList>
    </citation>
    <scope>NUCLEOTIDE SEQUENCE [LARGE SCALE GENOMIC DNA]</scope>
    <source>
        <strain evidence="3">cv. Hale</strain>
    </source>
</reference>
<dbReference type="Proteomes" id="UP000008311">
    <property type="component" value="Unassembled WGS sequence"/>
</dbReference>
<evidence type="ECO:0000256" key="1">
    <source>
        <dbReference type="SAM" id="MobiDB-lite"/>
    </source>
</evidence>
<evidence type="ECO:0000313" key="2">
    <source>
        <dbReference type="EMBL" id="EEF35220.1"/>
    </source>
</evidence>
<gene>
    <name evidence="2" type="ORF">RCOM_0773860</name>
</gene>
<sequence>MDIIRNPLEQSTSALGSSSPSVLHQHHQCMMPMEAGAAAKIRGKHWSDRFG</sequence>
<keyword evidence="3" id="KW-1185">Reference proteome</keyword>
<proteinExistence type="predicted"/>
<dbReference type="EMBL" id="EQ974032">
    <property type="protein sequence ID" value="EEF35220.1"/>
    <property type="molecule type" value="Genomic_DNA"/>
</dbReference>
<name>B9SME6_RICCO</name>
<organism evidence="2 3">
    <name type="scientific">Ricinus communis</name>
    <name type="common">Castor bean</name>
    <dbReference type="NCBI Taxonomy" id="3988"/>
    <lineage>
        <taxon>Eukaryota</taxon>
        <taxon>Viridiplantae</taxon>
        <taxon>Streptophyta</taxon>
        <taxon>Embryophyta</taxon>
        <taxon>Tracheophyta</taxon>
        <taxon>Spermatophyta</taxon>
        <taxon>Magnoliopsida</taxon>
        <taxon>eudicotyledons</taxon>
        <taxon>Gunneridae</taxon>
        <taxon>Pentapetalae</taxon>
        <taxon>rosids</taxon>
        <taxon>fabids</taxon>
        <taxon>Malpighiales</taxon>
        <taxon>Euphorbiaceae</taxon>
        <taxon>Acalyphoideae</taxon>
        <taxon>Acalypheae</taxon>
        <taxon>Ricinus</taxon>
    </lineage>
</organism>
<protein>
    <submittedName>
        <fullName evidence="2">Uncharacterized protein</fullName>
    </submittedName>
</protein>
<evidence type="ECO:0000313" key="3">
    <source>
        <dbReference type="Proteomes" id="UP000008311"/>
    </source>
</evidence>